<evidence type="ECO:0000313" key="2">
    <source>
        <dbReference type="EMBL" id="EJP66469.1"/>
    </source>
</evidence>
<protein>
    <submittedName>
        <fullName evidence="2">Uncharacterized protein</fullName>
    </submittedName>
</protein>
<proteinExistence type="predicted"/>
<dbReference type="AlphaFoldDB" id="J4KNX6"/>
<gene>
    <name evidence="2" type="ORF">BBA_04409</name>
</gene>
<dbReference type="GeneID" id="19887421"/>
<feature type="signal peptide" evidence="1">
    <location>
        <begin position="1"/>
        <end position="20"/>
    </location>
</feature>
<dbReference type="InParanoid" id="J4KNX6"/>
<feature type="chain" id="PRO_5003779261" evidence="1">
    <location>
        <begin position="21"/>
        <end position="243"/>
    </location>
</feature>
<name>J4KNX6_BEAB2</name>
<evidence type="ECO:0000256" key="1">
    <source>
        <dbReference type="SAM" id="SignalP"/>
    </source>
</evidence>
<reference evidence="2 3" key="1">
    <citation type="journal article" date="2012" name="Sci. Rep.">
        <title>Genomic perspectives on the evolution of fungal entomopathogenicity in Beauveria bassiana.</title>
        <authorList>
            <person name="Xiao G."/>
            <person name="Ying S.H."/>
            <person name="Zheng P."/>
            <person name="Wang Z.L."/>
            <person name="Zhang S."/>
            <person name="Xie X.Q."/>
            <person name="Shang Y."/>
            <person name="St Leger R.J."/>
            <person name="Zhao G.P."/>
            <person name="Wang C."/>
            <person name="Feng M.G."/>
        </authorList>
    </citation>
    <scope>NUCLEOTIDE SEQUENCE [LARGE SCALE GENOMIC DNA]</scope>
    <source>
        <strain evidence="2 3">ARSEF 2860</strain>
    </source>
</reference>
<accession>J4KNX6</accession>
<evidence type="ECO:0000313" key="3">
    <source>
        <dbReference type="Proteomes" id="UP000002762"/>
    </source>
</evidence>
<dbReference type="RefSeq" id="XP_008597728.1">
    <property type="nucleotide sequence ID" value="XM_008599506.1"/>
</dbReference>
<sequence>MNFHSYIMFTISIFAWKSCAASLATIQRRESGTRCNAYDPCVNYYTTGSAQCASGYERSVLEAKHSPLGSYCERPCTANERKQCSAKMCSTSECKTYPANGGLCRTALRSCGGTAKMDESICNWDKMAQPVIYDRQSGLCSVDKTVRQRSESYTTTAEIQYRFRADNARGDTVDMLFTCAGIEEMEIDAFRRSSPGKDCHKVGYLAFFCDESLKGSVEGTRQFTTQFCQQLGGSYTFGPMPQK</sequence>
<organism evidence="2 3">
    <name type="scientific">Beauveria bassiana (strain ARSEF 2860)</name>
    <name type="common">White muscardine disease fungus</name>
    <name type="synonym">Tritirachium shiotae</name>
    <dbReference type="NCBI Taxonomy" id="655819"/>
    <lineage>
        <taxon>Eukaryota</taxon>
        <taxon>Fungi</taxon>
        <taxon>Dikarya</taxon>
        <taxon>Ascomycota</taxon>
        <taxon>Pezizomycotina</taxon>
        <taxon>Sordariomycetes</taxon>
        <taxon>Hypocreomycetidae</taxon>
        <taxon>Hypocreales</taxon>
        <taxon>Cordycipitaceae</taxon>
        <taxon>Beauveria</taxon>
    </lineage>
</organism>
<dbReference type="EMBL" id="JH725159">
    <property type="protein sequence ID" value="EJP66469.1"/>
    <property type="molecule type" value="Genomic_DNA"/>
</dbReference>
<keyword evidence="1" id="KW-0732">Signal</keyword>
<dbReference type="HOGENOM" id="CLU_1142421_0_0_1"/>
<dbReference type="Proteomes" id="UP000002762">
    <property type="component" value="Unassembled WGS sequence"/>
</dbReference>
<keyword evidence="3" id="KW-1185">Reference proteome</keyword>